<evidence type="ECO:0000256" key="1">
    <source>
        <dbReference type="ARBA" id="ARBA00004202"/>
    </source>
</evidence>
<dbReference type="EMBL" id="CP018477">
    <property type="protein sequence ID" value="ASV75029.1"/>
    <property type="molecule type" value="Genomic_DNA"/>
</dbReference>
<keyword evidence="6" id="KW-0547">Nucleotide-binding</keyword>
<dbReference type="PANTHER" id="PTHR43790:SF3">
    <property type="entry name" value="D-ALLOSE IMPORT ATP-BINDING PROTEIN ALSA-RELATED"/>
    <property type="match status" value="1"/>
</dbReference>
<dbReference type="InterPro" id="IPR017871">
    <property type="entry name" value="ABC_transporter-like_CS"/>
</dbReference>
<dbReference type="InterPro" id="IPR050107">
    <property type="entry name" value="ABC_carbohydrate_import_ATPase"/>
</dbReference>
<dbReference type="SUPFAM" id="SSF52540">
    <property type="entry name" value="P-loop containing nucleoside triphosphate hydrolases"/>
    <property type="match status" value="2"/>
</dbReference>
<evidence type="ECO:0000256" key="8">
    <source>
        <dbReference type="ARBA" id="ARBA00022967"/>
    </source>
</evidence>
<evidence type="ECO:0000256" key="7">
    <source>
        <dbReference type="ARBA" id="ARBA00022840"/>
    </source>
</evidence>
<dbReference type="InterPro" id="IPR027417">
    <property type="entry name" value="P-loop_NTPase"/>
</dbReference>
<dbReference type="CDD" id="cd03216">
    <property type="entry name" value="ABC_Carb_Monos_I"/>
    <property type="match status" value="1"/>
</dbReference>
<feature type="domain" description="ABC transporter" evidence="10">
    <location>
        <begin position="12"/>
        <end position="248"/>
    </location>
</feature>
<evidence type="ECO:0000256" key="6">
    <source>
        <dbReference type="ARBA" id="ARBA00022741"/>
    </source>
</evidence>
<dbReference type="InterPro" id="IPR003593">
    <property type="entry name" value="AAA+_ATPase"/>
</dbReference>
<keyword evidence="3" id="KW-1003">Cell membrane</keyword>
<keyword evidence="12" id="KW-1185">Reference proteome</keyword>
<evidence type="ECO:0000256" key="4">
    <source>
        <dbReference type="ARBA" id="ARBA00022597"/>
    </source>
</evidence>
<evidence type="ECO:0000256" key="5">
    <source>
        <dbReference type="ARBA" id="ARBA00022737"/>
    </source>
</evidence>
<evidence type="ECO:0000313" key="11">
    <source>
        <dbReference type="EMBL" id="ASV75029.1"/>
    </source>
</evidence>
<name>A0A286RGD4_9BACT</name>
<keyword evidence="4" id="KW-0762">Sugar transport</keyword>
<evidence type="ECO:0000256" key="2">
    <source>
        <dbReference type="ARBA" id="ARBA00022448"/>
    </source>
</evidence>
<dbReference type="InterPro" id="IPR003439">
    <property type="entry name" value="ABC_transporter-like_ATP-bd"/>
</dbReference>
<evidence type="ECO:0000256" key="9">
    <source>
        <dbReference type="ARBA" id="ARBA00023136"/>
    </source>
</evidence>
<keyword evidence="7 11" id="KW-0067">ATP-binding</keyword>
<dbReference type="PANTHER" id="PTHR43790">
    <property type="entry name" value="CARBOHYDRATE TRANSPORT ATP-BINDING PROTEIN MG119-RELATED"/>
    <property type="match status" value="1"/>
</dbReference>
<gene>
    <name evidence="11" type="ORF">THTE_2427</name>
</gene>
<proteinExistence type="predicted"/>
<keyword evidence="5" id="KW-0677">Repeat</keyword>
<organism evidence="11 12">
    <name type="scientific">Thermogutta terrifontis</name>
    <dbReference type="NCBI Taxonomy" id="1331910"/>
    <lineage>
        <taxon>Bacteria</taxon>
        <taxon>Pseudomonadati</taxon>
        <taxon>Planctomycetota</taxon>
        <taxon>Planctomycetia</taxon>
        <taxon>Pirellulales</taxon>
        <taxon>Thermoguttaceae</taxon>
        <taxon>Thermogutta</taxon>
    </lineage>
</organism>
<evidence type="ECO:0000259" key="10">
    <source>
        <dbReference type="PROSITE" id="PS50893"/>
    </source>
</evidence>
<dbReference type="GO" id="GO:0005524">
    <property type="term" value="F:ATP binding"/>
    <property type="evidence" value="ECO:0007669"/>
    <property type="project" value="UniProtKB-KW"/>
</dbReference>
<dbReference type="SMART" id="SM00382">
    <property type="entry name" value="AAA"/>
    <property type="match status" value="2"/>
</dbReference>
<keyword evidence="8" id="KW-1278">Translocase</keyword>
<reference evidence="11 12" key="1">
    <citation type="journal article" name="Front. Microbiol.">
        <title>Sugar Metabolism of the First Thermophilic Planctomycete Thermogutta terrifontis: Comparative Genomic and Transcriptomic Approaches.</title>
        <authorList>
            <person name="Elcheninov A.G."/>
            <person name="Menzel P."/>
            <person name="Gudbergsdottir S.R."/>
            <person name="Slesarev A.I."/>
            <person name="Kadnikov V.V."/>
            <person name="Krogh A."/>
            <person name="Bonch-Osmolovskaya E.A."/>
            <person name="Peng X."/>
            <person name="Kublanov I.V."/>
        </authorList>
    </citation>
    <scope>NUCLEOTIDE SEQUENCE [LARGE SCALE GENOMIC DNA]</scope>
    <source>
        <strain evidence="11 12">R1</strain>
    </source>
</reference>
<keyword evidence="2" id="KW-0813">Transport</keyword>
<evidence type="ECO:0000256" key="3">
    <source>
        <dbReference type="ARBA" id="ARBA00022475"/>
    </source>
</evidence>
<dbReference type="GO" id="GO:0016887">
    <property type="term" value="F:ATP hydrolysis activity"/>
    <property type="evidence" value="ECO:0007669"/>
    <property type="project" value="InterPro"/>
</dbReference>
<dbReference type="Pfam" id="PF00005">
    <property type="entry name" value="ABC_tran"/>
    <property type="match status" value="2"/>
</dbReference>
<dbReference type="AlphaFoldDB" id="A0A286RGD4"/>
<evidence type="ECO:0000313" key="12">
    <source>
        <dbReference type="Proteomes" id="UP000215086"/>
    </source>
</evidence>
<dbReference type="Proteomes" id="UP000215086">
    <property type="component" value="Chromosome"/>
</dbReference>
<dbReference type="CDD" id="cd03215">
    <property type="entry name" value="ABC_Carb_Monos_II"/>
    <property type="match status" value="1"/>
</dbReference>
<dbReference type="Gene3D" id="3.40.50.300">
    <property type="entry name" value="P-loop containing nucleotide triphosphate hydrolases"/>
    <property type="match status" value="2"/>
</dbReference>
<sequence length="514" mass="56607">MWNAMWDSPPRLKMVNIAKRFGTTQALNGVNLEVAAGEVHALVGENGAGKSTLMKILAGAYRPDRGEMWLDGEPFMPHHPLDARRRGIAMIYQELSLAPHLSVMENILLGVEPARWGIIRWRRLREQAYAALSELGLADLPLATPVHNLPPGHQQMVEIARAVISQAKIVVLDEPTSSLTQQDVERLFTLIRRLRDRGLAVIYISHFLEEVHRISDRFTVLRDGETVGSGITSETPIPKIVALMVGREVSELYPRRRRTRGPCILEVEGLTGIKKPVGASLRLHRGEILGIAGLVGAGRTEFLRAIFGLDPVRAGDIRVGVFRGAATPGQRWQQGVGFLSEDRKREGLALSLSIAENITLSRVDRLGPLGLVFPGREERMVARWVDRLSIRCENLRQPTWTLSGGNQQKVALARLFFADVDVLLLDEPTRGIDVGSKAQIYRLIAEAADGSAGTSPKAVLMVSSYLPELLGLCDTIAVMSRGRLVACRPAEQWTEHTLMLAATGQDQENSISTP</sequence>
<dbReference type="PROSITE" id="PS00211">
    <property type="entry name" value="ABC_TRANSPORTER_1"/>
    <property type="match status" value="1"/>
</dbReference>
<dbReference type="GO" id="GO:0005886">
    <property type="term" value="C:plasma membrane"/>
    <property type="evidence" value="ECO:0007669"/>
    <property type="project" value="UniProtKB-SubCell"/>
</dbReference>
<comment type="subcellular location">
    <subcellularLocation>
        <location evidence="1">Cell membrane</location>
        <topology evidence="1">Peripheral membrane protein</topology>
    </subcellularLocation>
</comment>
<dbReference type="KEGG" id="ttf:THTE_2427"/>
<accession>A0A286RGD4</accession>
<keyword evidence="9" id="KW-0472">Membrane</keyword>
<dbReference type="PROSITE" id="PS50893">
    <property type="entry name" value="ABC_TRANSPORTER_2"/>
    <property type="match status" value="2"/>
</dbReference>
<dbReference type="FunFam" id="3.40.50.300:FF:000127">
    <property type="entry name" value="Ribose import ATP-binding protein RbsA"/>
    <property type="match status" value="1"/>
</dbReference>
<feature type="domain" description="ABC transporter" evidence="10">
    <location>
        <begin position="259"/>
        <end position="506"/>
    </location>
</feature>
<protein>
    <submittedName>
        <fullName evidence="11">Ribose ABC transport system, ATP-binding protein RbsA</fullName>
    </submittedName>
</protein>